<feature type="compositionally biased region" description="Low complexity" evidence="2">
    <location>
        <begin position="77"/>
        <end position="101"/>
    </location>
</feature>
<reference evidence="4 5" key="1">
    <citation type="submission" date="2020-05" db="EMBL/GenBank/DDBJ databases">
        <authorList>
            <person name="Campoy J."/>
            <person name="Schneeberger K."/>
            <person name="Spophaly S."/>
        </authorList>
    </citation>
    <scope>NUCLEOTIDE SEQUENCE [LARGE SCALE GENOMIC DNA]</scope>
    <source>
        <strain evidence="4">PruArmRojPasFocal</strain>
    </source>
</reference>
<feature type="compositionally biased region" description="Polar residues" evidence="2">
    <location>
        <begin position="438"/>
        <end position="450"/>
    </location>
</feature>
<dbReference type="InterPro" id="IPR029058">
    <property type="entry name" value="AB_hydrolase_fold"/>
</dbReference>
<dbReference type="AlphaFoldDB" id="A0A6J5UHC8"/>
<dbReference type="PANTHER" id="PTHR10992">
    <property type="entry name" value="METHYLESTERASE FAMILY MEMBER"/>
    <property type="match status" value="1"/>
</dbReference>
<feature type="domain" description="AB hydrolase-1" evidence="3">
    <location>
        <begin position="128"/>
        <end position="366"/>
    </location>
</feature>
<dbReference type="GO" id="GO:0009696">
    <property type="term" value="P:salicylic acid metabolic process"/>
    <property type="evidence" value="ECO:0007669"/>
    <property type="project" value="TreeGrafter"/>
</dbReference>
<feature type="region of interest" description="Disordered" evidence="2">
    <location>
        <begin position="72"/>
        <end position="106"/>
    </location>
</feature>
<feature type="region of interest" description="Disordered" evidence="2">
    <location>
        <begin position="16"/>
        <end position="37"/>
    </location>
</feature>
<dbReference type="FunFam" id="3.40.50.1820:FF:000025">
    <property type="entry name" value="putative methylesterase 11, chloroplastic"/>
    <property type="match status" value="1"/>
</dbReference>
<sequence length="531" mass="57489">MGNLCACLATQPAKKKPIKRLPNPPPQSNTSNRWTRIRSSRKEKLDDALIQEQALAAAILFQQHQQNGSLPFDRSASLRYPNSSSKKSSNALPRSSSSRARSLTDPLLQPHQLVNQDVKLDDLETNHFVLVHGGGFGAWCWYKTIALLEEVGFKVTAIDLTGSGIHSSDANSVTSLSQYVKPLTDFLENLPEGNKVILVGHDFGGACISYAMELFPHKVSKAIFIAAAMLKNGQSTLEMFSQQATSDDLMRQAQIFLYANGNNQPPTAIDLDKSMLKDLLFNQSPAKDVALASVSMRPIPFAPVLEKLSLSDLKYGSVRRFYIETSEDNAIPITVQESMTKESPPEQVLRLKGADHSPFFSKPQALHNDTIEMPPESSVIHAVALDRMAKFNHEDMLESNETLILLGREIKMGRGRGVSCGGGQSSLGYLFGGGETANVNKTPSKRTQNPVRAAGEAPSQNETAPAPAPASVSSPIDKQQIAAGLHGKPTNNYHRAEGQNCGNFITDRPSTKVHSAPGGGSSLGYLFGSGN</sequence>
<dbReference type="PANTHER" id="PTHR10992:SF872">
    <property type="entry name" value="METHYLESTERASE 11, CHLOROPLASTIC-RELATED"/>
    <property type="match status" value="1"/>
</dbReference>
<evidence type="ECO:0000313" key="5">
    <source>
        <dbReference type="Proteomes" id="UP000507222"/>
    </source>
</evidence>
<evidence type="ECO:0000256" key="1">
    <source>
        <dbReference type="ARBA" id="ARBA00022801"/>
    </source>
</evidence>
<organism evidence="4 5">
    <name type="scientific">Prunus armeniaca</name>
    <name type="common">Apricot</name>
    <name type="synonym">Armeniaca vulgaris</name>
    <dbReference type="NCBI Taxonomy" id="36596"/>
    <lineage>
        <taxon>Eukaryota</taxon>
        <taxon>Viridiplantae</taxon>
        <taxon>Streptophyta</taxon>
        <taxon>Embryophyta</taxon>
        <taxon>Tracheophyta</taxon>
        <taxon>Spermatophyta</taxon>
        <taxon>Magnoliopsida</taxon>
        <taxon>eudicotyledons</taxon>
        <taxon>Gunneridae</taxon>
        <taxon>Pentapetalae</taxon>
        <taxon>rosids</taxon>
        <taxon>fabids</taxon>
        <taxon>Rosales</taxon>
        <taxon>Rosaceae</taxon>
        <taxon>Amygdaloideae</taxon>
        <taxon>Amygdaleae</taxon>
        <taxon>Prunus</taxon>
    </lineage>
</organism>
<evidence type="ECO:0000313" key="4">
    <source>
        <dbReference type="EMBL" id="CAB4274774.1"/>
    </source>
</evidence>
<dbReference type="SUPFAM" id="SSF53474">
    <property type="entry name" value="alpha/beta-Hydrolases"/>
    <property type="match status" value="1"/>
</dbReference>
<dbReference type="GO" id="GO:0080031">
    <property type="term" value="F:methyl salicylate esterase activity"/>
    <property type="evidence" value="ECO:0007669"/>
    <property type="project" value="TreeGrafter"/>
</dbReference>
<protein>
    <recommendedName>
        <fullName evidence="3">AB hydrolase-1 domain-containing protein</fullName>
    </recommendedName>
</protein>
<dbReference type="InterPro" id="IPR045889">
    <property type="entry name" value="MES/HNL"/>
</dbReference>
<accession>A0A6J5UHC8</accession>
<dbReference type="Pfam" id="PF12697">
    <property type="entry name" value="Abhydrolase_6"/>
    <property type="match status" value="1"/>
</dbReference>
<gene>
    <name evidence="4" type="ORF">CURHAP_LOCUS23386</name>
</gene>
<evidence type="ECO:0000256" key="2">
    <source>
        <dbReference type="SAM" id="MobiDB-lite"/>
    </source>
</evidence>
<dbReference type="EMBL" id="CAEKDK010000003">
    <property type="protein sequence ID" value="CAB4274774.1"/>
    <property type="molecule type" value="Genomic_DNA"/>
</dbReference>
<dbReference type="Gene3D" id="3.40.50.1820">
    <property type="entry name" value="alpha/beta hydrolase"/>
    <property type="match status" value="1"/>
</dbReference>
<name>A0A6J5UHC8_PRUAR</name>
<dbReference type="InterPro" id="IPR000073">
    <property type="entry name" value="AB_hydrolase_1"/>
</dbReference>
<feature type="compositionally biased region" description="Gly residues" evidence="2">
    <location>
        <begin position="517"/>
        <end position="531"/>
    </location>
</feature>
<keyword evidence="1" id="KW-0378">Hydrolase</keyword>
<dbReference type="GO" id="GO:0080032">
    <property type="term" value="F:methyl jasmonate esterase activity"/>
    <property type="evidence" value="ECO:0007669"/>
    <property type="project" value="TreeGrafter"/>
</dbReference>
<feature type="region of interest" description="Disordered" evidence="2">
    <location>
        <begin position="438"/>
        <end position="531"/>
    </location>
</feature>
<proteinExistence type="predicted"/>
<evidence type="ECO:0000259" key="3">
    <source>
        <dbReference type="Pfam" id="PF12697"/>
    </source>
</evidence>
<dbReference type="GO" id="GO:0009694">
    <property type="term" value="P:jasmonic acid metabolic process"/>
    <property type="evidence" value="ECO:0007669"/>
    <property type="project" value="TreeGrafter"/>
</dbReference>
<dbReference type="GO" id="GO:0080030">
    <property type="term" value="F:methyl indole-3-acetate esterase activity"/>
    <property type="evidence" value="ECO:0007669"/>
    <property type="project" value="TreeGrafter"/>
</dbReference>
<dbReference type="Proteomes" id="UP000507222">
    <property type="component" value="Unassembled WGS sequence"/>
</dbReference>